<dbReference type="Proteomes" id="UP000220102">
    <property type="component" value="Unassembled WGS sequence"/>
</dbReference>
<dbReference type="RefSeq" id="WP_098074885.1">
    <property type="nucleotide sequence ID" value="NZ_PDEQ01000003.1"/>
</dbReference>
<dbReference type="Gene3D" id="3.40.50.720">
    <property type="entry name" value="NAD(P)-binding Rossmann-like Domain"/>
    <property type="match status" value="1"/>
</dbReference>
<accession>A0A2A8CYC7</accession>
<dbReference type="SUPFAM" id="SSF51735">
    <property type="entry name" value="NAD(P)-binding Rossmann-fold domains"/>
    <property type="match status" value="1"/>
</dbReference>
<name>A0A2A8CYC7_9BACT</name>
<evidence type="ECO:0000259" key="1">
    <source>
        <dbReference type="SMART" id="SM00881"/>
    </source>
</evidence>
<dbReference type="Pfam" id="PF13380">
    <property type="entry name" value="CoA_binding_2"/>
    <property type="match status" value="1"/>
</dbReference>
<dbReference type="PANTHER" id="PTHR33303">
    <property type="entry name" value="CYTOPLASMIC PROTEIN-RELATED"/>
    <property type="match status" value="1"/>
</dbReference>
<dbReference type="AlphaFoldDB" id="A0A2A8CYC7"/>
<comment type="caution">
    <text evidence="2">The sequence shown here is derived from an EMBL/GenBank/DDBJ whole genome shotgun (WGS) entry which is preliminary data.</text>
</comment>
<organism evidence="2 3">
    <name type="scientific">Longibacter salinarum</name>
    <dbReference type="NCBI Taxonomy" id="1850348"/>
    <lineage>
        <taxon>Bacteria</taxon>
        <taxon>Pseudomonadati</taxon>
        <taxon>Rhodothermota</taxon>
        <taxon>Rhodothermia</taxon>
        <taxon>Rhodothermales</taxon>
        <taxon>Salisaetaceae</taxon>
        <taxon>Longibacter</taxon>
    </lineage>
</organism>
<dbReference type="PANTHER" id="PTHR33303:SF2">
    <property type="entry name" value="COA-BINDING DOMAIN-CONTAINING PROTEIN"/>
    <property type="match status" value="1"/>
</dbReference>
<dbReference type="EMBL" id="PDEQ01000003">
    <property type="protein sequence ID" value="PEN13722.1"/>
    <property type="molecule type" value="Genomic_DNA"/>
</dbReference>
<sequence length="135" mass="14700">MSDIPSILREADVIAVVGLSGRPQRTSHQIAKNLQQAGYRIIPVNPNYDEVLGEPAVASLQDLPDESVDIINVFRAPEHTAGVVRDAIEYAGRTSRTPVIWTQLGVSSPEAESLAKDANLPYIRNRCIAVELAKI</sequence>
<proteinExistence type="predicted"/>
<dbReference type="OrthoDB" id="9804695at2"/>
<evidence type="ECO:0000313" key="2">
    <source>
        <dbReference type="EMBL" id="PEN13722.1"/>
    </source>
</evidence>
<dbReference type="InterPro" id="IPR003781">
    <property type="entry name" value="CoA-bd"/>
</dbReference>
<feature type="domain" description="CoA-binding" evidence="1">
    <location>
        <begin position="8"/>
        <end position="106"/>
    </location>
</feature>
<dbReference type="InterPro" id="IPR036291">
    <property type="entry name" value="NAD(P)-bd_dom_sf"/>
</dbReference>
<gene>
    <name evidence="2" type="ORF">CRI94_06505</name>
</gene>
<protein>
    <submittedName>
        <fullName evidence="2">CoA-binding protein</fullName>
    </submittedName>
</protein>
<reference evidence="2 3" key="1">
    <citation type="submission" date="2017-10" db="EMBL/GenBank/DDBJ databases">
        <title>Draft genome of Longibacter Salinarum.</title>
        <authorList>
            <person name="Goh K.M."/>
            <person name="Shamsir M.S."/>
            <person name="Lim S.W."/>
        </authorList>
    </citation>
    <scope>NUCLEOTIDE SEQUENCE [LARGE SCALE GENOMIC DNA]</scope>
    <source>
        <strain evidence="2 3">KCTC 52045</strain>
    </source>
</reference>
<dbReference type="SMART" id="SM00881">
    <property type="entry name" value="CoA_binding"/>
    <property type="match status" value="1"/>
</dbReference>
<keyword evidence="3" id="KW-1185">Reference proteome</keyword>
<evidence type="ECO:0000313" key="3">
    <source>
        <dbReference type="Proteomes" id="UP000220102"/>
    </source>
</evidence>